<dbReference type="AlphaFoldDB" id="A0A5B0M8Z8"/>
<evidence type="ECO:0000256" key="2">
    <source>
        <dbReference type="ARBA" id="ARBA00006566"/>
    </source>
</evidence>
<dbReference type="UniPathway" id="UPA00214"/>
<dbReference type="EMBL" id="VSWC01000161">
    <property type="protein sequence ID" value="KAA1072759.1"/>
    <property type="molecule type" value="Genomic_DNA"/>
</dbReference>
<dbReference type="InterPro" id="IPR036554">
    <property type="entry name" value="GHMP_kinase_C_sf"/>
</dbReference>
<evidence type="ECO:0000256" key="5">
    <source>
        <dbReference type="ARBA" id="ARBA00022679"/>
    </source>
</evidence>
<keyword evidence="7 16" id="KW-0418">Kinase</keyword>
<name>A0A5B0M8Z8_PUCGR</name>
<comment type="pathway">
    <text evidence="1">Carbohydrate metabolism; galactose metabolism.</text>
</comment>
<feature type="domain" description="GHMP kinase N-terminal" evidence="13">
    <location>
        <begin position="152"/>
        <end position="234"/>
    </location>
</feature>
<sequence length="569" mass="62197">MAVDGELVLFPDSLEQVYTQASVNKQSKRWSQLTETFKKSYAHPPQFVARAPGRVNIIGEHIDYCGFSVLPSAIEPDLLIATSVEYADDASSDFVSSDRTIQVQAINVNRSYPEVSFDYQLSGKIPIDNGGWSDYLKSAFNTTLDHLRSSSSHGGKVRHPTSIKFLIDGTVPAGSGLSSSAAISTASVLAVLYIHQSANQHIPKTLAASLAIASEQACGVSIGGMDQTASVFGQPAKLLHIEFTPTIKVVPLELPGLPSTTFVIANSLVTSNKLDSAKEQYNLRVVECRIANRILSDKLLKGKQPYPKDLKELVELYSPKQSIPHAIQLVLDNLSDAQLLGGDEGLTQDAVLENLGINQTQFEAEILNGMVVEPRGGIFKPYNRARHVLTEALRVYRFRELLEKTVDSGNREEVILSIGQLMNESQKSCREDYECSCEALDELISIAQTNGSLGSRLTGAGWGGSSVHLVRDPDISKIIEALKSKYYCIKFPNLSTQELADACFATKPEGGACLFTNLKQAEDPEYDFEADMALLKQEILASHHPSALKGLMKKLRQVRSNTRLVPIAK</sequence>
<dbReference type="InterPro" id="IPR019539">
    <property type="entry name" value="GalKase_N"/>
</dbReference>
<evidence type="ECO:0000256" key="1">
    <source>
        <dbReference type="ARBA" id="ARBA00004947"/>
    </source>
</evidence>
<feature type="domain" description="GHMP kinase C-terminal" evidence="14">
    <location>
        <begin position="416"/>
        <end position="487"/>
    </location>
</feature>
<evidence type="ECO:0000256" key="10">
    <source>
        <dbReference type="ARBA" id="ARBA00023277"/>
    </source>
</evidence>
<dbReference type="InterPro" id="IPR014721">
    <property type="entry name" value="Ribsml_uS5_D2-typ_fold_subgr"/>
</dbReference>
<accession>A0A5B0M8Z8</accession>
<dbReference type="GO" id="GO:0006012">
    <property type="term" value="P:galactose metabolic process"/>
    <property type="evidence" value="ECO:0007669"/>
    <property type="project" value="UniProtKB-UniPathway"/>
</dbReference>
<dbReference type="PANTHER" id="PTHR10457:SF7">
    <property type="entry name" value="GALACTOKINASE-RELATED"/>
    <property type="match status" value="1"/>
</dbReference>
<dbReference type="Pfam" id="PF08544">
    <property type="entry name" value="GHMP_kinases_C"/>
    <property type="match status" value="1"/>
</dbReference>
<evidence type="ECO:0000256" key="7">
    <source>
        <dbReference type="ARBA" id="ARBA00022777"/>
    </source>
</evidence>
<dbReference type="EMBL" id="VDEP01000473">
    <property type="protein sequence ID" value="KAA1074103.1"/>
    <property type="molecule type" value="Genomic_DNA"/>
</dbReference>
<evidence type="ECO:0000256" key="6">
    <source>
        <dbReference type="ARBA" id="ARBA00022741"/>
    </source>
</evidence>
<comment type="caution">
    <text evidence="16">The sequence shown here is derived from an EMBL/GenBank/DDBJ whole genome shotgun (WGS) entry which is preliminary data.</text>
</comment>
<evidence type="ECO:0000313" key="19">
    <source>
        <dbReference type="Proteomes" id="UP000324748"/>
    </source>
</evidence>
<dbReference type="Pfam" id="PF10509">
    <property type="entry name" value="GalKase_gal_bdg"/>
    <property type="match status" value="1"/>
</dbReference>
<dbReference type="OrthoDB" id="187738at2759"/>
<dbReference type="GO" id="GO:0004335">
    <property type="term" value="F:galactokinase activity"/>
    <property type="evidence" value="ECO:0007669"/>
    <property type="project" value="UniProtKB-EC"/>
</dbReference>
<keyword evidence="19" id="KW-1185">Reference proteome</keyword>
<dbReference type="SUPFAM" id="SSF55060">
    <property type="entry name" value="GHMP Kinase, C-terminal domain"/>
    <property type="match status" value="1"/>
</dbReference>
<keyword evidence="8" id="KW-0067">ATP-binding</keyword>
<evidence type="ECO:0000256" key="3">
    <source>
        <dbReference type="ARBA" id="ARBA00012315"/>
    </source>
</evidence>
<gene>
    <name evidence="16" type="primary">GAL1_1</name>
    <name evidence="17" type="synonym">GAL1_2</name>
    <name evidence="16" type="ORF">PGT21_000622</name>
    <name evidence="18" type="ORF">PGT21_010553</name>
    <name evidence="17" type="ORF">PGTUg99_017602</name>
</gene>
<dbReference type="NCBIfam" id="TIGR00131">
    <property type="entry name" value="gal_kin"/>
    <property type="match status" value="1"/>
</dbReference>
<dbReference type="PANTHER" id="PTHR10457">
    <property type="entry name" value="MEVALONATE KINASE/GALACTOKINASE"/>
    <property type="match status" value="1"/>
</dbReference>
<evidence type="ECO:0000313" key="17">
    <source>
        <dbReference type="EMBL" id="KAA1074103.1"/>
    </source>
</evidence>
<dbReference type="InterPro" id="IPR019741">
    <property type="entry name" value="Galactokinase_CS"/>
</dbReference>
<feature type="domain" description="Galactokinase N-terminal" evidence="15">
    <location>
        <begin position="35"/>
        <end position="83"/>
    </location>
</feature>
<evidence type="ECO:0000259" key="15">
    <source>
        <dbReference type="Pfam" id="PF10509"/>
    </source>
</evidence>
<dbReference type="InterPro" id="IPR006204">
    <property type="entry name" value="GHMP_kinase_N_dom"/>
</dbReference>
<evidence type="ECO:0000256" key="9">
    <source>
        <dbReference type="ARBA" id="ARBA00023144"/>
    </source>
</evidence>
<dbReference type="InterPro" id="IPR006203">
    <property type="entry name" value="GHMP_knse_ATP-bd_CS"/>
</dbReference>
<evidence type="ECO:0000259" key="14">
    <source>
        <dbReference type="Pfam" id="PF08544"/>
    </source>
</evidence>
<comment type="catalytic activity">
    <reaction evidence="12">
        <text>alpha-D-galactose + ATP = alpha-D-galactose 1-phosphate + ADP + H(+)</text>
        <dbReference type="Rhea" id="RHEA:13553"/>
        <dbReference type="ChEBI" id="CHEBI:15378"/>
        <dbReference type="ChEBI" id="CHEBI:28061"/>
        <dbReference type="ChEBI" id="CHEBI:30616"/>
        <dbReference type="ChEBI" id="CHEBI:58336"/>
        <dbReference type="ChEBI" id="CHEBI:456216"/>
        <dbReference type="EC" id="2.7.1.6"/>
    </reaction>
    <physiologicalReaction direction="left-to-right" evidence="12">
        <dbReference type="Rhea" id="RHEA:13554"/>
    </physiologicalReaction>
</comment>
<dbReference type="FunFam" id="1.20.1440.340:FF:000003">
    <property type="entry name" value="GAL1p Galactokinase"/>
    <property type="match status" value="1"/>
</dbReference>
<evidence type="ECO:0000313" key="16">
    <source>
        <dbReference type="EMBL" id="KAA1072759.1"/>
    </source>
</evidence>
<evidence type="ECO:0000259" key="13">
    <source>
        <dbReference type="Pfam" id="PF00288"/>
    </source>
</evidence>
<evidence type="ECO:0000313" key="18">
    <source>
        <dbReference type="EMBL" id="KAA1090681.1"/>
    </source>
</evidence>
<dbReference type="GO" id="GO:0005829">
    <property type="term" value="C:cytosol"/>
    <property type="evidence" value="ECO:0007669"/>
    <property type="project" value="TreeGrafter"/>
</dbReference>
<dbReference type="PRINTS" id="PR00473">
    <property type="entry name" value="GALCTOKINASE"/>
</dbReference>
<dbReference type="Proteomes" id="UP000325313">
    <property type="component" value="Unassembled WGS sequence"/>
</dbReference>
<dbReference type="PROSITE" id="PS00627">
    <property type="entry name" value="GHMP_KINASES_ATP"/>
    <property type="match status" value="1"/>
</dbReference>
<dbReference type="PRINTS" id="PR00959">
    <property type="entry name" value="MEVGALKINASE"/>
</dbReference>
<dbReference type="Gene3D" id="1.20.1440.340">
    <property type="match status" value="1"/>
</dbReference>
<evidence type="ECO:0000256" key="12">
    <source>
        <dbReference type="ARBA" id="ARBA00049538"/>
    </source>
</evidence>
<dbReference type="Gene3D" id="3.30.230.10">
    <property type="match status" value="1"/>
</dbReference>
<dbReference type="GO" id="GO:0005524">
    <property type="term" value="F:ATP binding"/>
    <property type="evidence" value="ECO:0007669"/>
    <property type="project" value="UniProtKB-KW"/>
</dbReference>
<keyword evidence="9" id="KW-0299">Galactose metabolism</keyword>
<keyword evidence="5" id="KW-0808">Transferase</keyword>
<dbReference type="Gene3D" id="3.30.70.3170">
    <property type="match status" value="1"/>
</dbReference>
<dbReference type="InterPro" id="IPR013750">
    <property type="entry name" value="GHMP_kinase_C_dom"/>
</dbReference>
<dbReference type="SUPFAM" id="SSF54211">
    <property type="entry name" value="Ribosomal protein S5 domain 2-like"/>
    <property type="match status" value="1"/>
</dbReference>
<dbReference type="EMBL" id="VSWC01000092">
    <property type="protein sequence ID" value="KAA1090681.1"/>
    <property type="molecule type" value="Genomic_DNA"/>
</dbReference>
<evidence type="ECO:0000256" key="8">
    <source>
        <dbReference type="ARBA" id="ARBA00022840"/>
    </source>
</evidence>
<evidence type="ECO:0000313" key="20">
    <source>
        <dbReference type="Proteomes" id="UP000325313"/>
    </source>
</evidence>
<dbReference type="InterPro" id="IPR020568">
    <property type="entry name" value="Ribosomal_Su5_D2-typ_SF"/>
</dbReference>
<protein>
    <recommendedName>
        <fullName evidence="4">Galactokinase</fullName>
        <ecNumber evidence="3">2.7.1.6</ecNumber>
    </recommendedName>
    <alternativeName>
        <fullName evidence="11">Galactose kinase</fullName>
    </alternativeName>
</protein>
<dbReference type="Proteomes" id="UP000324748">
    <property type="component" value="Unassembled WGS sequence"/>
</dbReference>
<proteinExistence type="inferred from homology"/>
<dbReference type="PROSITE" id="PS00106">
    <property type="entry name" value="GALACTOKINASE"/>
    <property type="match status" value="1"/>
</dbReference>
<evidence type="ECO:0000256" key="11">
    <source>
        <dbReference type="ARBA" id="ARBA00029590"/>
    </source>
</evidence>
<dbReference type="Pfam" id="PF00288">
    <property type="entry name" value="GHMP_kinases_N"/>
    <property type="match status" value="1"/>
</dbReference>
<keyword evidence="6" id="KW-0547">Nucleotide-binding</keyword>
<evidence type="ECO:0000256" key="4">
    <source>
        <dbReference type="ARBA" id="ARBA00019487"/>
    </source>
</evidence>
<keyword evidence="10" id="KW-0119">Carbohydrate metabolism</keyword>
<reference evidence="19 20" key="1">
    <citation type="submission" date="2019-05" db="EMBL/GenBank/DDBJ databases">
        <title>Emergence of the Ug99 lineage of the wheat stem rust pathogen through somatic hybridization.</title>
        <authorList>
            <person name="Li F."/>
            <person name="Upadhyaya N.M."/>
            <person name="Sperschneider J."/>
            <person name="Matny O."/>
            <person name="Nguyen-Phuc H."/>
            <person name="Mago R."/>
            <person name="Raley C."/>
            <person name="Miller M.E."/>
            <person name="Silverstein K.A.T."/>
            <person name="Henningsen E."/>
            <person name="Hirsch C.D."/>
            <person name="Visser B."/>
            <person name="Pretorius Z.A."/>
            <person name="Steffenson B.J."/>
            <person name="Schwessinger B."/>
            <person name="Dodds P.N."/>
            <person name="Figueroa M."/>
        </authorList>
    </citation>
    <scope>NUCLEOTIDE SEQUENCE [LARGE SCALE GENOMIC DNA]</scope>
    <source>
        <strain evidence="16">21-0</strain>
        <strain evidence="17 20">Ug99</strain>
    </source>
</reference>
<organism evidence="16 19">
    <name type="scientific">Puccinia graminis f. sp. tritici</name>
    <dbReference type="NCBI Taxonomy" id="56615"/>
    <lineage>
        <taxon>Eukaryota</taxon>
        <taxon>Fungi</taxon>
        <taxon>Dikarya</taxon>
        <taxon>Basidiomycota</taxon>
        <taxon>Pucciniomycotina</taxon>
        <taxon>Pucciniomycetes</taxon>
        <taxon>Pucciniales</taxon>
        <taxon>Pucciniaceae</taxon>
        <taxon>Puccinia</taxon>
    </lineage>
</organism>
<dbReference type="EC" id="2.7.1.6" evidence="3"/>
<dbReference type="InterPro" id="IPR000705">
    <property type="entry name" value="Galactokinase"/>
</dbReference>
<comment type="similarity">
    <text evidence="2">Belongs to the GHMP kinase family. GalK subfamily.</text>
</comment>